<dbReference type="RefSeq" id="WP_034212444.1">
    <property type="nucleotide sequence ID" value="NZ_AVCK01000020.1"/>
</dbReference>
<gene>
    <name evidence="8" type="ORF">N787_11700</name>
</gene>
<dbReference type="Gene3D" id="2.60.40.2380">
    <property type="match status" value="1"/>
</dbReference>
<comment type="catalytic activity">
    <reaction evidence="3">
        <text>2 GTP = 3',3'-c-di-GMP + 2 diphosphate</text>
        <dbReference type="Rhea" id="RHEA:24898"/>
        <dbReference type="ChEBI" id="CHEBI:33019"/>
        <dbReference type="ChEBI" id="CHEBI:37565"/>
        <dbReference type="ChEBI" id="CHEBI:58805"/>
        <dbReference type="EC" id="2.7.7.65"/>
    </reaction>
</comment>
<dbReference type="STRING" id="1384056.N787_11700"/>
<dbReference type="eggNOG" id="COG3706">
    <property type="taxonomic scope" value="Bacteria"/>
</dbReference>
<keyword evidence="5" id="KW-0472">Membrane</keyword>
<evidence type="ECO:0000256" key="6">
    <source>
        <dbReference type="SAM" id="SignalP"/>
    </source>
</evidence>
<dbReference type="FunFam" id="3.30.70.270:FF:000001">
    <property type="entry name" value="Diguanylate cyclase domain protein"/>
    <property type="match status" value="1"/>
</dbReference>
<keyword evidence="6" id="KW-0732">Signal</keyword>
<comment type="cofactor">
    <cofactor evidence="1">
        <name>Mg(2+)</name>
        <dbReference type="ChEBI" id="CHEBI:18420"/>
    </cofactor>
</comment>
<dbReference type="NCBIfam" id="TIGR00254">
    <property type="entry name" value="GGDEF"/>
    <property type="match status" value="1"/>
</dbReference>
<dbReference type="GO" id="GO:0043709">
    <property type="term" value="P:cell adhesion involved in single-species biofilm formation"/>
    <property type="evidence" value="ECO:0007669"/>
    <property type="project" value="TreeGrafter"/>
</dbReference>
<sequence>MTSNRWITLLLGLLLAFGAVAAAASPAVLEPGEERLALTPHLSYGIDETGRADASAMFARASRGEFMPLPGDSAAFGFTQGAYWFHAPLFNQNPAEQRWLLVLHYPLLDNVDIYLRYPDGRVEHMASGDTLPFSARSIRYRHPNFWVTLPQRTEVELLVRVASRSSMQVPLALYTPTAFAELERDSQFGIGLFYGILVALLCYNLVLWLSLRDASHFWYMFHVTGFGLVMFCLNGLAFEYLWPNSPWFANLAIPLSMAVSQVAMHQFCRVFLELETRQPIANKVSLALIGFFLLMGLATFVLDYRTVVRPMTLAVFPGALFILYLAITSIRNDYAPAKVFLMAWAFLLLGTALYASVSFGLLDKNFFTEYGIQIGSAMEMILLSFALAYRYARLRSENERLVREHNEQLERHVARRTSELSTALEQLAEANQRLRESNRRDALTGLFNRRHFRDMFEQQLHQANEHRQSLGVLLIDLDHFKDVNDTHGHLAGDECLRWLGRCLHDNLVDHGALLARFGGEEFVVALPDITGDRLVQVAEQLRLKICGEPVRYAGNNIRISASIGVFLLRPGAGLGVDEALHQADDALYMAKNRGGNCVHAAEGIS</sequence>
<dbReference type="EC" id="2.7.7.65" evidence="2"/>
<evidence type="ECO:0000256" key="2">
    <source>
        <dbReference type="ARBA" id="ARBA00012528"/>
    </source>
</evidence>
<accession>A0A091B2Z9</accession>
<dbReference type="InterPro" id="IPR011622">
    <property type="entry name" value="7TMR_DISM_rcpt_extracell_dom2"/>
</dbReference>
<keyword evidence="9" id="KW-1185">Reference proteome</keyword>
<dbReference type="InterPro" id="IPR029787">
    <property type="entry name" value="Nucleotide_cyclase"/>
</dbReference>
<comment type="caution">
    <text evidence="8">The sequence shown here is derived from an EMBL/GenBank/DDBJ whole genome shotgun (WGS) entry which is preliminary data.</text>
</comment>
<dbReference type="SUPFAM" id="SSF55073">
    <property type="entry name" value="Nucleotide cyclase"/>
    <property type="match status" value="1"/>
</dbReference>
<dbReference type="GO" id="GO:1902201">
    <property type="term" value="P:negative regulation of bacterial-type flagellum-dependent cell motility"/>
    <property type="evidence" value="ECO:0007669"/>
    <property type="project" value="TreeGrafter"/>
</dbReference>
<evidence type="ECO:0000256" key="1">
    <source>
        <dbReference type="ARBA" id="ARBA00001946"/>
    </source>
</evidence>
<dbReference type="SMART" id="SM00267">
    <property type="entry name" value="GGDEF"/>
    <property type="match status" value="1"/>
</dbReference>
<protein>
    <recommendedName>
        <fullName evidence="2">diguanylate cyclase</fullName>
        <ecNumber evidence="2">2.7.7.65</ecNumber>
    </recommendedName>
</protein>
<evidence type="ECO:0000259" key="7">
    <source>
        <dbReference type="PROSITE" id="PS50887"/>
    </source>
</evidence>
<feature type="transmembrane region" description="Helical" evidence="5">
    <location>
        <begin position="374"/>
        <end position="392"/>
    </location>
</feature>
<dbReference type="Gene3D" id="3.30.70.270">
    <property type="match status" value="1"/>
</dbReference>
<dbReference type="CDD" id="cd01949">
    <property type="entry name" value="GGDEF"/>
    <property type="match status" value="1"/>
</dbReference>
<evidence type="ECO:0000313" key="9">
    <source>
        <dbReference type="Proteomes" id="UP000029393"/>
    </source>
</evidence>
<evidence type="ECO:0000256" key="4">
    <source>
        <dbReference type="SAM" id="Coils"/>
    </source>
</evidence>
<feature type="transmembrane region" description="Helical" evidence="5">
    <location>
        <begin position="218"/>
        <end position="241"/>
    </location>
</feature>
<feature type="chain" id="PRO_5001869322" description="diguanylate cyclase" evidence="6">
    <location>
        <begin position="22"/>
        <end position="605"/>
    </location>
</feature>
<evidence type="ECO:0000256" key="5">
    <source>
        <dbReference type="SAM" id="Phobius"/>
    </source>
</evidence>
<organism evidence="8 9">
    <name type="scientific">Arenimonas metalli CF5-1</name>
    <dbReference type="NCBI Taxonomy" id="1384056"/>
    <lineage>
        <taxon>Bacteria</taxon>
        <taxon>Pseudomonadati</taxon>
        <taxon>Pseudomonadota</taxon>
        <taxon>Gammaproteobacteria</taxon>
        <taxon>Lysobacterales</taxon>
        <taxon>Lysobacteraceae</taxon>
        <taxon>Arenimonas</taxon>
    </lineage>
</organism>
<dbReference type="Pfam" id="PF07695">
    <property type="entry name" value="7TMR-DISM_7TM"/>
    <property type="match status" value="1"/>
</dbReference>
<name>A0A091B2Z9_9GAMM</name>
<evidence type="ECO:0000256" key="3">
    <source>
        <dbReference type="ARBA" id="ARBA00034247"/>
    </source>
</evidence>
<dbReference type="AlphaFoldDB" id="A0A091B2Z9"/>
<dbReference type="InterPro" id="IPR050469">
    <property type="entry name" value="Diguanylate_Cyclase"/>
</dbReference>
<dbReference type="Pfam" id="PF07696">
    <property type="entry name" value="7TMR-DISMED2"/>
    <property type="match status" value="1"/>
</dbReference>
<feature type="transmembrane region" description="Helical" evidence="5">
    <location>
        <begin position="247"/>
        <end position="272"/>
    </location>
</feature>
<feature type="transmembrane region" description="Helical" evidence="5">
    <location>
        <begin position="284"/>
        <end position="302"/>
    </location>
</feature>
<feature type="signal peptide" evidence="6">
    <location>
        <begin position="1"/>
        <end position="21"/>
    </location>
</feature>
<feature type="transmembrane region" description="Helical" evidence="5">
    <location>
        <begin position="308"/>
        <end position="327"/>
    </location>
</feature>
<dbReference type="EMBL" id="AVCK01000020">
    <property type="protein sequence ID" value="KFN46071.1"/>
    <property type="molecule type" value="Genomic_DNA"/>
</dbReference>
<dbReference type="PATRIC" id="fig|1384056.3.peg.1554"/>
<dbReference type="GO" id="GO:0052621">
    <property type="term" value="F:diguanylate cyclase activity"/>
    <property type="evidence" value="ECO:0007669"/>
    <property type="project" value="UniProtKB-EC"/>
</dbReference>
<dbReference type="PANTHER" id="PTHR45138:SF9">
    <property type="entry name" value="DIGUANYLATE CYCLASE DGCM-RELATED"/>
    <property type="match status" value="1"/>
</dbReference>
<feature type="transmembrane region" description="Helical" evidence="5">
    <location>
        <begin position="192"/>
        <end position="211"/>
    </location>
</feature>
<dbReference type="PANTHER" id="PTHR45138">
    <property type="entry name" value="REGULATORY COMPONENTS OF SENSORY TRANSDUCTION SYSTEM"/>
    <property type="match status" value="1"/>
</dbReference>
<keyword evidence="5" id="KW-0812">Transmembrane</keyword>
<dbReference type="InterPro" id="IPR000160">
    <property type="entry name" value="GGDEF_dom"/>
</dbReference>
<dbReference type="InterPro" id="IPR043128">
    <property type="entry name" value="Rev_trsase/Diguanyl_cyclase"/>
</dbReference>
<reference evidence="8 9" key="1">
    <citation type="submission" date="2013-09" db="EMBL/GenBank/DDBJ databases">
        <title>Genome sequencing of Arenimonas metalli.</title>
        <authorList>
            <person name="Chen F."/>
            <person name="Wang G."/>
        </authorList>
    </citation>
    <scope>NUCLEOTIDE SEQUENCE [LARGE SCALE GENOMIC DNA]</scope>
    <source>
        <strain evidence="8 9">CF5-1</strain>
    </source>
</reference>
<dbReference type="Pfam" id="PF00990">
    <property type="entry name" value="GGDEF"/>
    <property type="match status" value="1"/>
</dbReference>
<proteinExistence type="predicted"/>
<dbReference type="InterPro" id="IPR011623">
    <property type="entry name" value="7TMR_DISM_rcpt_extracell_dom1"/>
</dbReference>
<keyword evidence="4" id="KW-0175">Coiled coil</keyword>
<keyword evidence="5" id="KW-1133">Transmembrane helix</keyword>
<dbReference type="PROSITE" id="PS50887">
    <property type="entry name" value="GGDEF"/>
    <property type="match status" value="1"/>
</dbReference>
<feature type="domain" description="GGDEF" evidence="7">
    <location>
        <begin position="468"/>
        <end position="603"/>
    </location>
</feature>
<feature type="coiled-coil region" evidence="4">
    <location>
        <begin position="391"/>
        <end position="440"/>
    </location>
</feature>
<evidence type="ECO:0000313" key="8">
    <source>
        <dbReference type="EMBL" id="KFN46071.1"/>
    </source>
</evidence>
<dbReference type="GO" id="GO:0005886">
    <property type="term" value="C:plasma membrane"/>
    <property type="evidence" value="ECO:0007669"/>
    <property type="project" value="TreeGrafter"/>
</dbReference>
<feature type="transmembrane region" description="Helical" evidence="5">
    <location>
        <begin position="339"/>
        <end position="362"/>
    </location>
</feature>
<dbReference type="Proteomes" id="UP000029393">
    <property type="component" value="Unassembled WGS sequence"/>
</dbReference>